<evidence type="ECO:0000313" key="2">
    <source>
        <dbReference type="Proteomes" id="UP001189122"/>
    </source>
</evidence>
<dbReference type="EMBL" id="CACRZD030000010">
    <property type="protein sequence ID" value="CAA6667255.1"/>
    <property type="molecule type" value="Genomic_DNA"/>
</dbReference>
<dbReference type="Proteomes" id="UP001189122">
    <property type="component" value="Unassembled WGS sequence"/>
</dbReference>
<dbReference type="AlphaFoldDB" id="A0A7I8JBZ2"/>
<proteinExistence type="predicted"/>
<gene>
    <name evidence="1" type="ORF">SI7747_10013648</name>
</gene>
<organism evidence="1">
    <name type="scientific">Spirodela intermedia</name>
    <name type="common">Intermediate duckweed</name>
    <dbReference type="NCBI Taxonomy" id="51605"/>
    <lineage>
        <taxon>Eukaryota</taxon>
        <taxon>Viridiplantae</taxon>
        <taxon>Streptophyta</taxon>
        <taxon>Embryophyta</taxon>
        <taxon>Tracheophyta</taxon>
        <taxon>Spermatophyta</taxon>
        <taxon>Magnoliopsida</taxon>
        <taxon>Liliopsida</taxon>
        <taxon>Araceae</taxon>
        <taxon>Lemnoideae</taxon>
        <taxon>Spirodela</taxon>
    </lineage>
</organism>
<accession>A0A7I8JBZ2</accession>
<protein>
    <submittedName>
        <fullName evidence="1">Uncharacterized protein</fullName>
    </submittedName>
</protein>
<keyword evidence="2" id="KW-1185">Reference proteome</keyword>
<dbReference type="EMBL" id="LR743597">
    <property type="protein sequence ID" value="CAA2627999.1"/>
    <property type="molecule type" value="Genomic_DNA"/>
</dbReference>
<reference evidence="1 2" key="1">
    <citation type="submission" date="2019-12" db="EMBL/GenBank/DDBJ databases">
        <authorList>
            <person name="Scholz U."/>
            <person name="Mascher M."/>
            <person name="Fiebig A."/>
        </authorList>
    </citation>
    <scope>NUCLEOTIDE SEQUENCE</scope>
</reference>
<evidence type="ECO:0000313" key="1">
    <source>
        <dbReference type="EMBL" id="CAA2627999.1"/>
    </source>
</evidence>
<sequence length="132" mass="15221">MIDTPSILGSLPTTNPQHDGNIAEVVPSSLYTHNIKLKLLLESLKYTYLGENDTLSIIIAFGLTKKQEQQVIEVLKEYKEEIGWIMTNLKEVMKKEIIKWLDSDITYAIFDSQWTTYSMKSMHRLSKAKCNH</sequence>
<name>A0A7I8JBZ2_SPIIN</name>